<organism evidence="2 3">
    <name type="scientific">Mangrovicoccus algicola</name>
    <dbReference type="NCBI Taxonomy" id="2771008"/>
    <lineage>
        <taxon>Bacteria</taxon>
        <taxon>Pseudomonadati</taxon>
        <taxon>Pseudomonadota</taxon>
        <taxon>Alphaproteobacteria</taxon>
        <taxon>Rhodobacterales</taxon>
        <taxon>Paracoccaceae</taxon>
        <taxon>Mangrovicoccus</taxon>
    </lineage>
</organism>
<accession>A0A8J7CGV6</accession>
<proteinExistence type="predicted"/>
<dbReference type="Proteomes" id="UP000609121">
    <property type="component" value="Unassembled WGS sequence"/>
</dbReference>
<reference evidence="2" key="1">
    <citation type="submission" date="2020-09" db="EMBL/GenBank/DDBJ databases">
        <title>A novel bacterium of genus Mangrovicoccus, isolated from South China Sea.</title>
        <authorList>
            <person name="Huang H."/>
            <person name="Mo K."/>
            <person name="Hu Y."/>
        </authorList>
    </citation>
    <scope>NUCLEOTIDE SEQUENCE</scope>
    <source>
        <strain evidence="2">HB182678</strain>
    </source>
</reference>
<evidence type="ECO:0000313" key="2">
    <source>
        <dbReference type="EMBL" id="MBE3637560.1"/>
    </source>
</evidence>
<dbReference type="Gene3D" id="1.10.3110.10">
    <property type="entry name" value="protoporphyrinogen ix oxidase, domain 3"/>
    <property type="match status" value="1"/>
</dbReference>
<dbReference type="InterPro" id="IPR036188">
    <property type="entry name" value="FAD/NAD-bd_sf"/>
</dbReference>
<keyword evidence="3" id="KW-1185">Reference proteome</keyword>
<dbReference type="AlphaFoldDB" id="A0A8J7CGV6"/>
<dbReference type="Pfam" id="PF01593">
    <property type="entry name" value="Amino_oxidase"/>
    <property type="match status" value="1"/>
</dbReference>
<dbReference type="Gene3D" id="3.90.660.20">
    <property type="entry name" value="Protoporphyrinogen oxidase, mitochondrial, domain 2"/>
    <property type="match status" value="1"/>
</dbReference>
<gene>
    <name evidence="2" type="ORF">ICN82_04995</name>
</gene>
<sequence length="427" mass="47091">MIGSGISGLGAAWLLAPHHEVTIFEAEPRPGGHARTATVEGVAVDTGFIVCNRRTYPLFVPLLEHLGVDLAPSDMSFAASFGGGALEYGTTRPMDMLAQPARLADLSHWRMIRDILRFFRLAPRHAGASGSIGELIAELGLGPEFRDRFLLPISGAIWSTPTAGMAEFPAAAFLRFFDNHGLLSVNGQPQWLTVRGGAAAYVRALLAATPADLRLDCPVRRVGRTPRGIEILSPRGRERFDRVIFATHAPQTLALLDAPDAEETAILRTMRTAPNRMVLHSDESFLPRRRRIRSSWNYVTDRPAAADDRPLSLSYWMNRLQPLATPRSMIVTLNPEREPRQIHDEAMLAHPQFDAAAIAAQWRLRAIQGRGGVYHAGAWTRYGFHEDGLLSALRVAQALGVDWPLSADPWPDEPRLPREALRESIPA</sequence>
<comment type="caution">
    <text evidence="2">The sequence shown here is derived from an EMBL/GenBank/DDBJ whole genome shotgun (WGS) entry which is preliminary data.</text>
</comment>
<name>A0A8J7CGV6_9RHOB</name>
<feature type="domain" description="Amine oxidase" evidence="1">
    <location>
        <begin position="6"/>
        <end position="399"/>
    </location>
</feature>
<protein>
    <submittedName>
        <fullName evidence="2">FAD-dependent oxidoreductase</fullName>
    </submittedName>
</protein>
<dbReference type="InterPro" id="IPR002937">
    <property type="entry name" value="Amino_oxidase"/>
</dbReference>
<evidence type="ECO:0000313" key="3">
    <source>
        <dbReference type="Proteomes" id="UP000609121"/>
    </source>
</evidence>
<dbReference type="GO" id="GO:0016491">
    <property type="term" value="F:oxidoreductase activity"/>
    <property type="evidence" value="ECO:0007669"/>
    <property type="project" value="InterPro"/>
</dbReference>
<dbReference type="PANTHER" id="PTHR42923">
    <property type="entry name" value="PROTOPORPHYRINOGEN OXIDASE"/>
    <property type="match status" value="1"/>
</dbReference>
<dbReference type="InterPro" id="IPR050464">
    <property type="entry name" value="Zeta_carotene_desat/Oxidored"/>
</dbReference>
<dbReference type="PANTHER" id="PTHR42923:SF17">
    <property type="entry name" value="AMINE OXIDASE DOMAIN-CONTAINING PROTEIN"/>
    <property type="match status" value="1"/>
</dbReference>
<evidence type="ECO:0000259" key="1">
    <source>
        <dbReference type="Pfam" id="PF01593"/>
    </source>
</evidence>
<dbReference type="EMBL" id="JACVXA010000010">
    <property type="protein sequence ID" value="MBE3637560.1"/>
    <property type="molecule type" value="Genomic_DNA"/>
</dbReference>
<dbReference type="SUPFAM" id="SSF51905">
    <property type="entry name" value="FAD/NAD(P)-binding domain"/>
    <property type="match status" value="1"/>
</dbReference>
<dbReference type="Gene3D" id="3.50.50.60">
    <property type="entry name" value="FAD/NAD(P)-binding domain"/>
    <property type="match status" value="1"/>
</dbReference>